<name>A0A7Y8GZK3_9BURK</name>
<evidence type="ECO:0000313" key="2">
    <source>
        <dbReference type="Proteomes" id="UP000545507"/>
    </source>
</evidence>
<dbReference type="AlphaFoldDB" id="A0A7Y8GZK3"/>
<comment type="caution">
    <text evidence="1">The sequence shown here is derived from an EMBL/GenBank/DDBJ whole genome shotgun (WGS) entry which is preliminary data.</text>
</comment>
<keyword evidence="2" id="KW-1185">Reference proteome</keyword>
<dbReference type="EMBL" id="VYGV01000015">
    <property type="protein sequence ID" value="NWF46848.1"/>
    <property type="molecule type" value="Genomic_DNA"/>
</dbReference>
<proteinExistence type="predicted"/>
<sequence length="145" mass="15806">MTQHSSTVVQQATCNEWTMARELAQEHGVLMRQIGGLQSRCTELLRSSSSRVAALEGENLRLRAELVLLRTSVFWGLGAATVLRRRSPAVRSRPPVEAGAREAQAVICQTGCVGHAHPWLDAEGQCRRSGQACDRVGDDAEALRS</sequence>
<organism evidence="1 2">
    <name type="scientific">Hydrogenophaga aromaticivorans</name>
    <dbReference type="NCBI Taxonomy" id="2610898"/>
    <lineage>
        <taxon>Bacteria</taxon>
        <taxon>Pseudomonadati</taxon>
        <taxon>Pseudomonadota</taxon>
        <taxon>Betaproteobacteria</taxon>
        <taxon>Burkholderiales</taxon>
        <taxon>Comamonadaceae</taxon>
        <taxon>Hydrogenophaga</taxon>
    </lineage>
</organism>
<accession>A0A7Y8GZK3</accession>
<gene>
    <name evidence="1" type="ORF">F3K02_16540</name>
</gene>
<evidence type="ECO:0000313" key="1">
    <source>
        <dbReference type="EMBL" id="NWF46848.1"/>
    </source>
</evidence>
<reference evidence="1 2" key="1">
    <citation type="submission" date="2019-09" db="EMBL/GenBank/DDBJ databases">
        <title>Hydrogenophaga aromatica sp. nov., isolated from a para-xylene-degrading enrichment culture.</title>
        <authorList>
            <person name="Tancsics A."/>
            <person name="Banerjee S."/>
        </authorList>
    </citation>
    <scope>NUCLEOTIDE SEQUENCE [LARGE SCALE GENOMIC DNA]</scope>
    <source>
        <strain evidence="1 2">D2P1</strain>
    </source>
</reference>
<protein>
    <submittedName>
        <fullName evidence="1">Uncharacterized protein</fullName>
    </submittedName>
</protein>
<dbReference type="RefSeq" id="WP_177136747.1">
    <property type="nucleotide sequence ID" value="NZ_VYGV01000015.1"/>
</dbReference>
<dbReference type="Proteomes" id="UP000545507">
    <property type="component" value="Unassembled WGS sequence"/>
</dbReference>